<organism evidence="3 4">
    <name type="scientific">Candidatus Egerieousia excrementavium</name>
    <dbReference type="NCBI Taxonomy" id="2840778"/>
    <lineage>
        <taxon>Bacteria</taxon>
        <taxon>Pseudomonadati</taxon>
        <taxon>Bacteroidota</taxon>
        <taxon>Bacteroidia</taxon>
        <taxon>Bacteroidales</taxon>
        <taxon>Candidatus Egerieousia</taxon>
    </lineage>
</organism>
<dbReference type="Proteomes" id="UP000823635">
    <property type="component" value="Unassembled WGS sequence"/>
</dbReference>
<evidence type="ECO:0000259" key="1">
    <source>
        <dbReference type="Pfam" id="PF07075"/>
    </source>
</evidence>
<dbReference type="InterPro" id="IPR048503">
    <property type="entry name" value="NamZ_C"/>
</dbReference>
<reference evidence="3" key="1">
    <citation type="submission" date="2020-10" db="EMBL/GenBank/DDBJ databases">
        <authorList>
            <person name="Gilroy R."/>
        </authorList>
    </citation>
    <scope>NUCLEOTIDE SEQUENCE</scope>
    <source>
        <strain evidence="3">15467</strain>
    </source>
</reference>
<comment type="caution">
    <text evidence="3">The sequence shown here is derived from an EMBL/GenBank/DDBJ whole genome shotgun (WGS) entry which is preliminary data.</text>
</comment>
<evidence type="ECO:0000313" key="4">
    <source>
        <dbReference type="Proteomes" id="UP000823635"/>
    </source>
</evidence>
<proteinExistence type="predicted"/>
<dbReference type="EMBL" id="JADINB010000010">
    <property type="protein sequence ID" value="MBO8428399.1"/>
    <property type="molecule type" value="Genomic_DNA"/>
</dbReference>
<dbReference type="PANTHER" id="PTHR42915">
    <property type="entry name" value="HYPOTHETICAL 460 KDA PROTEIN IN FEUA-SIGW INTERGENIC REGION [PRECURSOR]"/>
    <property type="match status" value="1"/>
</dbReference>
<evidence type="ECO:0000313" key="3">
    <source>
        <dbReference type="EMBL" id="MBO8428399.1"/>
    </source>
</evidence>
<reference evidence="3" key="2">
    <citation type="journal article" date="2021" name="PeerJ">
        <title>Extensive microbial diversity within the chicken gut microbiome revealed by metagenomics and culture.</title>
        <authorList>
            <person name="Gilroy R."/>
            <person name="Ravi A."/>
            <person name="Getino M."/>
            <person name="Pursley I."/>
            <person name="Horton D.L."/>
            <person name="Alikhan N.F."/>
            <person name="Baker D."/>
            <person name="Gharbi K."/>
            <person name="Hall N."/>
            <person name="Watson M."/>
            <person name="Adriaenssens E.M."/>
            <person name="Foster-Nyarko E."/>
            <person name="Jarju S."/>
            <person name="Secka A."/>
            <person name="Antonio M."/>
            <person name="Oren A."/>
            <person name="Chaudhuri R.R."/>
            <person name="La Ragione R."/>
            <person name="Hildebrand F."/>
            <person name="Pallen M.J."/>
        </authorList>
    </citation>
    <scope>NUCLEOTIDE SEQUENCE</scope>
    <source>
        <strain evidence="3">15467</strain>
    </source>
</reference>
<dbReference type="Gene3D" id="3.90.1150.140">
    <property type="match status" value="1"/>
</dbReference>
<protein>
    <submittedName>
        <fullName evidence="3">DUF1343 domain-containing protein</fullName>
    </submittedName>
</protein>
<dbReference type="Pfam" id="PF20732">
    <property type="entry name" value="NamZ_C"/>
    <property type="match status" value="1"/>
</dbReference>
<name>A0A9D9DNP0_9BACT</name>
<evidence type="ECO:0000259" key="2">
    <source>
        <dbReference type="Pfam" id="PF20732"/>
    </source>
</evidence>
<dbReference type="InterPro" id="IPR048502">
    <property type="entry name" value="NamZ_N"/>
</dbReference>
<sequence length="411" mass="47386">MFSFRTTPLEEQGDLVLRNGKLGLLCNHTAWHPESGEYLFETLSRRGNLKRVFTPEHGLFSELQDQVKLDESKVYGNLGLKDVEFVSLYGSNEDSLSAPAEKLEDIDALIIELQDVGCRYYTYISTIPNLFKVLKNNGINLPVYIIDRPNPAGRQVEGTMLRAGYRSFIGVEGLPHRHGLTIGELSYLLYNETGAKFPLHIISYHSSLSSKSLMPWSIPPSPNFPGLFTACFYSGQCLWEGTNVSEGRGTTRPFELFGAPYMESLTGYNRQNGYRNWNDRNNPLSDPGVYVRWLKFIPVFHKYKDECCYGFQLLLNPNMQYHALAHNLRIIRFLHDNCKEFAFREGKYEAGNDKRAIELLLGDKELIDYVSGDGEWAEIREHMKLEEQKWIKKAKKMLLYENEQLYRVKQF</sequence>
<accession>A0A9D9DNP0</accession>
<feature type="domain" description="Peptidoglycan beta-N-acetylmuramidase NamZ C-terminal" evidence="2">
    <location>
        <begin position="232"/>
        <end position="400"/>
    </location>
</feature>
<gene>
    <name evidence="3" type="ORF">IAC68_00495</name>
</gene>
<feature type="domain" description="Peptidoglycan beta-N-acetylmuramidase NamZ N-terminal" evidence="1">
    <location>
        <begin position="23"/>
        <end position="225"/>
    </location>
</feature>
<dbReference type="InterPro" id="IPR008302">
    <property type="entry name" value="NamZ"/>
</dbReference>
<dbReference type="PIRSF" id="PIRSF016719">
    <property type="entry name" value="UCP016719"/>
    <property type="match status" value="1"/>
</dbReference>
<dbReference type="AlphaFoldDB" id="A0A9D9DNP0"/>
<dbReference type="GO" id="GO:0033922">
    <property type="term" value="F:peptidoglycan beta-N-acetylmuramidase activity"/>
    <property type="evidence" value="ECO:0007669"/>
    <property type="project" value="InterPro"/>
</dbReference>
<dbReference type="Pfam" id="PF07075">
    <property type="entry name" value="NamZ_N"/>
    <property type="match status" value="1"/>
</dbReference>
<dbReference type="Gene3D" id="3.40.50.12170">
    <property type="entry name" value="Uncharacterised protein PF07075, DUF1343"/>
    <property type="match status" value="1"/>
</dbReference>
<dbReference type="PANTHER" id="PTHR42915:SF1">
    <property type="entry name" value="PEPTIDOGLYCAN BETA-N-ACETYLMURAMIDASE NAMZ"/>
    <property type="match status" value="1"/>
</dbReference>